<dbReference type="PANTHER" id="PTHR46504:SF2">
    <property type="entry name" value="TRNASE Z TRZ1"/>
    <property type="match status" value="1"/>
</dbReference>
<proteinExistence type="predicted"/>
<dbReference type="PANTHER" id="PTHR46504">
    <property type="entry name" value="TRNASE Z TRZ1"/>
    <property type="match status" value="1"/>
</dbReference>
<organism evidence="2">
    <name type="scientific">Singulisphaera sp. Ch08</name>
    <dbReference type="NCBI Taxonomy" id="3120278"/>
    <lineage>
        <taxon>Bacteria</taxon>
        <taxon>Pseudomonadati</taxon>
        <taxon>Planctomycetota</taxon>
        <taxon>Planctomycetia</taxon>
        <taxon>Isosphaerales</taxon>
        <taxon>Isosphaeraceae</taxon>
        <taxon>Singulisphaera</taxon>
    </lineage>
</organism>
<dbReference type="RefSeq" id="WP_406695776.1">
    <property type="nucleotide sequence ID" value="NZ_CP155447.1"/>
</dbReference>
<dbReference type="AlphaFoldDB" id="A0AAU7CCT2"/>
<evidence type="ECO:0000259" key="1">
    <source>
        <dbReference type="Pfam" id="PF12706"/>
    </source>
</evidence>
<protein>
    <submittedName>
        <fullName evidence="2">MBL fold metallo-hydrolase</fullName>
    </submittedName>
</protein>
<dbReference type="Gene3D" id="3.60.15.10">
    <property type="entry name" value="Ribonuclease Z/Hydroxyacylglutathione hydrolase-like"/>
    <property type="match status" value="1"/>
</dbReference>
<dbReference type="InterPro" id="IPR036866">
    <property type="entry name" value="RibonucZ/Hydroxyglut_hydro"/>
</dbReference>
<evidence type="ECO:0000313" key="2">
    <source>
        <dbReference type="EMBL" id="XBH03036.1"/>
    </source>
</evidence>
<dbReference type="InterPro" id="IPR001279">
    <property type="entry name" value="Metallo-B-lactamas"/>
</dbReference>
<accession>A0AAU7CCT2</accession>
<dbReference type="EMBL" id="CP155447">
    <property type="protein sequence ID" value="XBH03036.1"/>
    <property type="molecule type" value="Genomic_DNA"/>
</dbReference>
<dbReference type="SUPFAM" id="SSF56281">
    <property type="entry name" value="Metallo-hydrolase/oxidoreductase"/>
    <property type="match status" value="1"/>
</dbReference>
<reference evidence="2" key="1">
    <citation type="submission" date="2024-05" db="EMBL/GenBank/DDBJ databases">
        <title>Planctomycetes of the genus Singulisphaera possess chitinolytic capabilities.</title>
        <authorList>
            <person name="Ivanova A."/>
        </authorList>
    </citation>
    <scope>NUCLEOTIDE SEQUENCE</scope>
    <source>
        <strain evidence="2">Ch08T</strain>
    </source>
</reference>
<gene>
    <name evidence="2" type="ORF">V5E97_32730</name>
</gene>
<name>A0AAU7CCT2_9BACT</name>
<feature type="domain" description="Metallo-beta-lactamase" evidence="1">
    <location>
        <begin position="68"/>
        <end position="264"/>
    </location>
</feature>
<dbReference type="Pfam" id="PF12706">
    <property type="entry name" value="Lactamase_B_2"/>
    <property type="match status" value="1"/>
</dbReference>
<sequence>MSSDLDTTVESLDHPVDNAPVRSLVHKGLTVEGYSRAAVQTYWRIPELKLGFDLGGQPWSFMSTPTWFLSHTHLDHIAALPVYVARRRMMKMEPPTIYLPAEAIDAVEMLLRAFQKLDRGRLPAKLVGVVPGQEIELSRELVVKTFATKHTIPSIGYLVYERRRKLKPEYHDLSGEEIRDIRLSGVEVSTEIRMPKIAYLGDTAPAGLDVLPDLYHAEIIILEMTFVAPGDRPSLIHKYGHTHLDDIIARADRFENEVIIASHFSTRLHPDQIQRIVDKRLPDCLRGRLKVWL</sequence>